<dbReference type="SMART" id="SM00840">
    <property type="entry name" value="DALR_2"/>
    <property type="match status" value="1"/>
</dbReference>
<feature type="region of interest" description="Disordered" evidence="14">
    <location>
        <begin position="159"/>
        <end position="178"/>
    </location>
</feature>
<feature type="binding site" evidence="13">
    <location>
        <position position="244"/>
    </location>
    <ligand>
        <name>Zn(2+)</name>
        <dbReference type="ChEBI" id="CHEBI:29105"/>
    </ligand>
</feature>
<protein>
    <recommendedName>
        <fullName evidence="13">Cysteine--tRNA ligase</fullName>
        <ecNumber evidence="13">6.1.1.16</ecNumber>
    </recommendedName>
    <alternativeName>
        <fullName evidence="13">Cysteinyl-tRNA synthetase</fullName>
        <shortName evidence="13">CysRS</shortName>
    </alternativeName>
</protein>
<keyword evidence="5 13" id="KW-0436">Ligase</keyword>
<dbReference type="InterPro" id="IPR015803">
    <property type="entry name" value="Cys-tRNA-ligase"/>
</dbReference>
<evidence type="ECO:0000256" key="14">
    <source>
        <dbReference type="SAM" id="MobiDB-lite"/>
    </source>
</evidence>
<comment type="caution">
    <text evidence="16">The sequence shown here is derived from an EMBL/GenBank/DDBJ whole genome shotgun (WGS) entry which is preliminary data.</text>
</comment>
<evidence type="ECO:0000313" key="17">
    <source>
        <dbReference type="Proteomes" id="UP000292408"/>
    </source>
</evidence>
<dbReference type="Gene3D" id="1.20.120.1910">
    <property type="entry name" value="Cysteine-tRNA ligase, C-terminal anti-codon recognition domain"/>
    <property type="match status" value="1"/>
</dbReference>
<evidence type="ECO:0000256" key="2">
    <source>
        <dbReference type="ARBA" id="ARBA00005594"/>
    </source>
</evidence>
<dbReference type="InterPro" id="IPR024909">
    <property type="entry name" value="Cys-tRNA/MSH_ligase"/>
</dbReference>
<dbReference type="SUPFAM" id="SSF47323">
    <property type="entry name" value="Anticodon-binding domain of a subclass of class I aminoacyl-tRNA synthetases"/>
    <property type="match status" value="1"/>
</dbReference>
<evidence type="ECO:0000256" key="4">
    <source>
        <dbReference type="ARBA" id="ARBA00022490"/>
    </source>
</evidence>
<dbReference type="InterPro" id="IPR014729">
    <property type="entry name" value="Rossmann-like_a/b/a_fold"/>
</dbReference>
<evidence type="ECO:0000256" key="6">
    <source>
        <dbReference type="ARBA" id="ARBA00022723"/>
    </source>
</evidence>
<keyword evidence="9 13" id="KW-0067">ATP-binding</keyword>
<dbReference type="InterPro" id="IPR032678">
    <property type="entry name" value="tRNA-synt_1_cat_dom"/>
</dbReference>
<dbReference type="FunFam" id="3.40.50.620:FF:000068">
    <property type="entry name" value="Cysteine--tRNA ligase"/>
    <property type="match status" value="1"/>
</dbReference>
<dbReference type="EC" id="6.1.1.16" evidence="13"/>
<dbReference type="Pfam" id="PF09190">
    <property type="entry name" value="DALR_2"/>
    <property type="match status" value="1"/>
</dbReference>
<dbReference type="GO" id="GO:0005524">
    <property type="term" value="F:ATP binding"/>
    <property type="evidence" value="ECO:0007669"/>
    <property type="project" value="UniProtKB-UniRule"/>
</dbReference>
<keyword evidence="6 13" id="KW-0479">Metal-binding</keyword>
<keyword evidence="10 13" id="KW-0648">Protein biosynthesis</keyword>
<dbReference type="CDD" id="cd00672">
    <property type="entry name" value="CysRS_core"/>
    <property type="match status" value="1"/>
</dbReference>
<dbReference type="EMBL" id="SGXT01000019">
    <property type="protein sequence ID" value="RZT57382.1"/>
    <property type="molecule type" value="Genomic_DNA"/>
</dbReference>
<evidence type="ECO:0000256" key="5">
    <source>
        <dbReference type="ARBA" id="ARBA00022598"/>
    </source>
</evidence>
<evidence type="ECO:0000256" key="8">
    <source>
        <dbReference type="ARBA" id="ARBA00022833"/>
    </source>
</evidence>
<evidence type="ECO:0000256" key="3">
    <source>
        <dbReference type="ARBA" id="ARBA00011245"/>
    </source>
</evidence>
<keyword evidence="4 13" id="KW-0963">Cytoplasm</keyword>
<comment type="similarity">
    <text evidence="2 13">Belongs to the class-I aminoacyl-tRNA synthetase family.</text>
</comment>
<dbReference type="GO" id="GO:0004817">
    <property type="term" value="F:cysteine-tRNA ligase activity"/>
    <property type="evidence" value="ECO:0007669"/>
    <property type="project" value="UniProtKB-UniRule"/>
</dbReference>
<keyword evidence="7 13" id="KW-0547">Nucleotide-binding</keyword>
<feature type="binding site" evidence="13">
    <location>
        <position position="240"/>
    </location>
    <ligand>
        <name>Zn(2+)</name>
        <dbReference type="ChEBI" id="CHEBI:29105"/>
    </ligand>
</feature>
<proteinExistence type="inferred from homology"/>
<dbReference type="NCBIfam" id="TIGR00435">
    <property type="entry name" value="cysS"/>
    <property type="match status" value="1"/>
</dbReference>
<feature type="short sequence motif" description="'KMSKS' region" evidence="13">
    <location>
        <begin position="271"/>
        <end position="275"/>
    </location>
</feature>
<dbReference type="GO" id="GO:0008270">
    <property type="term" value="F:zinc ion binding"/>
    <property type="evidence" value="ECO:0007669"/>
    <property type="project" value="UniProtKB-UniRule"/>
</dbReference>
<dbReference type="GO" id="GO:0005829">
    <property type="term" value="C:cytosol"/>
    <property type="evidence" value="ECO:0007669"/>
    <property type="project" value="TreeGrafter"/>
</dbReference>
<dbReference type="RefSeq" id="WP_130284386.1">
    <property type="nucleotide sequence ID" value="NZ_SGXT01000019.1"/>
</dbReference>
<keyword evidence="8 13" id="KW-0862">Zinc</keyword>
<dbReference type="AlphaFoldDB" id="A0A4Q7TEH1"/>
<evidence type="ECO:0000256" key="11">
    <source>
        <dbReference type="ARBA" id="ARBA00023146"/>
    </source>
</evidence>
<feature type="binding site" evidence="13">
    <location>
        <position position="29"/>
    </location>
    <ligand>
        <name>Zn(2+)</name>
        <dbReference type="ChEBI" id="CHEBI:29105"/>
    </ligand>
</feature>
<organism evidence="16 17">
    <name type="scientific">Microcella alkaliphila</name>
    <dbReference type="NCBI Taxonomy" id="279828"/>
    <lineage>
        <taxon>Bacteria</taxon>
        <taxon>Bacillati</taxon>
        <taxon>Actinomycetota</taxon>
        <taxon>Actinomycetes</taxon>
        <taxon>Micrococcales</taxon>
        <taxon>Microbacteriaceae</taxon>
        <taxon>Microcella</taxon>
    </lineage>
</organism>
<comment type="subunit">
    <text evidence="3 13">Monomer.</text>
</comment>
<dbReference type="InterPro" id="IPR015273">
    <property type="entry name" value="Cys-tRNA-synt_Ia_DALR"/>
</dbReference>
<feature type="binding site" evidence="13">
    <location>
        <position position="215"/>
    </location>
    <ligand>
        <name>Zn(2+)</name>
        <dbReference type="ChEBI" id="CHEBI:29105"/>
    </ligand>
</feature>
<evidence type="ECO:0000313" key="16">
    <source>
        <dbReference type="EMBL" id="RZT57382.1"/>
    </source>
</evidence>
<evidence type="ECO:0000259" key="15">
    <source>
        <dbReference type="SMART" id="SM00840"/>
    </source>
</evidence>
<comment type="catalytic activity">
    <reaction evidence="12 13">
        <text>tRNA(Cys) + L-cysteine + ATP = L-cysteinyl-tRNA(Cys) + AMP + diphosphate</text>
        <dbReference type="Rhea" id="RHEA:17773"/>
        <dbReference type="Rhea" id="RHEA-COMP:9661"/>
        <dbReference type="Rhea" id="RHEA-COMP:9679"/>
        <dbReference type="ChEBI" id="CHEBI:30616"/>
        <dbReference type="ChEBI" id="CHEBI:33019"/>
        <dbReference type="ChEBI" id="CHEBI:35235"/>
        <dbReference type="ChEBI" id="CHEBI:78442"/>
        <dbReference type="ChEBI" id="CHEBI:78517"/>
        <dbReference type="ChEBI" id="CHEBI:456215"/>
        <dbReference type="EC" id="6.1.1.16"/>
    </reaction>
</comment>
<dbReference type="Pfam" id="PF01406">
    <property type="entry name" value="tRNA-synt_1e"/>
    <property type="match status" value="1"/>
</dbReference>
<keyword evidence="17" id="KW-1185">Reference proteome</keyword>
<sequence>MSIRLYDSLQQAVVDFTPREPGRVGMYVCGPTVQSAPHLGHLRSALVYDLWRRWFVARGLTVTFIRNVTDIDDKILANANANDAESWWALAYRVELEFTAAYRALGILAPTYEPRATASIDRMHALIEALIARGHAYPAHDGSGDVYFDVRSWPTYGALTRQSPDDMEDAADAPARAKRDPRDFALWKGAKPDEPDSAHWESPWGRGRPGWHIECSAMAARYLGEEFDIHGGGLDLRFPHHENELAQSSAAGHAFAQHWVHNGLVSVGGQKMSKSLGNSVFAAELLAEHDPADVRYWLGSAHYRSTIDYTPTSLDEAKAARERITSFLSRADAALGDTVTDAAAAAPLADRVPGRFAAALDDDLGVPQALAVLHDTVRAGNTALDAGELDTARGHRDATRAMVTVLGFEEAGEHPGSRAGGAAERALDTLVTARIAERRAARERRDFAESDRIRDELSAAGIQLDDTATSTEWRLDG</sequence>
<accession>A0A4Q7TEH1</accession>
<dbReference type="PANTHER" id="PTHR10890">
    <property type="entry name" value="CYSTEINYL-TRNA SYNTHETASE"/>
    <property type="match status" value="1"/>
</dbReference>
<dbReference type="GO" id="GO:0006423">
    <property type="term" value="P:cysteinyl-tRNA aminoacylation"/>
    <property type="evidence" value="ECO:0007669"/>
    <property type="project" value="UniProtKB-UniRule"/>
</dbReference>
<dbReference type="HAMAP" id="MF_00041">
    <property type="entry name" value="Cys_tRNA_synth"/>
    <property type="match status" value="1"/>
</dbReference>
<evidence type="ECO:0000256" key="10">
    <source>
        <dbReference type="ARBA" id="ARBA00022917"/>
    </source>
</evidence>
<dbReference type="Proteomes" id="UP000292408">
    <property type="component" value="Unassembled WGS sequence"/>
</dbReference>
<feature type="binding site" evidence="13">
    <location>
        <position position="274"/>
    </location>
    <ligand>
        <name>ATP</name>
        <dbReference type="ChEBI" id="CHEBI:30616"/>
    </ligand>
</feature>
<reference evidence="16 17" key="1">
    <citation type="journal article" date="2015" name="Stand. Genomic Sci.">
        <title>Genomic Encyclopedia of Bacterial and Archaeal Type Strains, Phase III: the genomes of soil and plant-associated and newly described type strains.</title>
        <authorList>
            <person name="Whitman W.B."/>
            <person name="Woyke T."/>
            <person name="Klenk H.P."/>
            <person name="Zhou Y."/>
            <person name="Lilburn T.G."/>
            <person name="Beck B.J."/>
            <person name="De Vos P."/>
            <person name="Vandamme P."/>
            <person name="Eisen J.A."/>
            <person name="Garrity G."/>
            <person name="Hugenholtz P."/>
            <person name="Kyrpides N.C."/>
        </authorList>
    </citation>
    <scope>NUCLEOTIDE SEQUENCE [LARGE SCALE GENOMIC DNA]</scope>
    <source>
        <strain evidence="16 17">AC4r</strain>
    </source>
</reference>
<evidence type="ECO:0000256" key="12">
    <source>
        <dbReference type="ARBA" id="ARBA00047398"/>
    </source>
</evidence>
<gene>
    <name evidence="13" type="primary">cysS</name>
    <name evidence="16" type="ORF">EV140_2498</name>
</gene>
<dbReference type="SUPFAM" id="SSF52374">
    <property type="entry name" value="Nucleotidylyl transferase"/>
    <property type="match status" value="1"/>
</dbReference>
<feature type="short sequence motif" description="'HIGH' region" evidence="13">
    <location>
        <begin position="31"/>
        <end position="41"/>
    </location>
</feature>
<dbReference type="PRINTS" id="PR00983">
    <property type="entry name" value="TRNASYNTHCYS"/>
</dbReference>
<evidence type="ECO:0000256" key="9">
    <source>
        <dbReference type="ARBA" id="ARBA00022840"/>
    </source>
</evidence>
<comment type="subcellular location">
    <subcellularLocation>
        <location evidence="1 13">Cytoplasm</location>
    </subcellularLocation>
</comment>
<feature type="domain" description="Cysteinyl-tRNA synthetase class Ia DALR" evidence="15">
    <location>
        <begin position="355"/>
        <end position="412"/>
    </location>
</feature>
<dbReference type="InterPro" id="IPR009080">
    <property type="entry name" value="tRNAsynth_Ia_anticodon-bd"/>
</dbReference>
<name>A0A4Q7TEH1_9MICO</name>
<evidence type="ECO:0000256" key="7">
    <source>
        <dbReference type="ARBA" id="ARBA00022741"/>
    </source>
</evidence>
<keyword evidence="11 13" id="KW-0030">Aminoacyl-tRNA synthetase</keyword>
<dbReference type="Gene3D" id="3.40.50.620">
    <property type="entry name" value="HUPs"/>
    <property type="match status" value="1"/>
</dbReference>
<comment type="cofactor">
    <cofactor evidence="13">
        <name>Zn(2+)</name>
        <dbReference type="ChEBI" id="CHEBI:29105"/>
    </cofactor>
    <text evidence="13">Binds 1 zinc ion per subunit.</text>
</comment>
<dbReference type="OrthoDB" id="9815130at2"/>
<evidence type="ECO:0000256" key="13">
    <source>
        <dbReference type="HAMAP-Rule" id="MF_00041"/>
    </source>
</evidence>
<evidence type="ECO:0000256" key="1">
    <source>
        <dbReference type="ARBA" id="ARBA00004496"/>
    </source>
</evidence>
<dbReference type="PANTHER" id="PTHR10890:SF30">
    <property type="entry name" value="CYSTEINE--TRNA LIGASE"/>
    <property type="match status" value="1"/>
</dbReference>